<reference evidence="1 2" key="1">
    <citation type="submission" date="2021-05" db="EMBL/GenBank/DDBJ databases">
        <title>Comparative genomic studies on the polysaccharide-degrading batcterial strains of the Flammeovirga genus.</title>
        <authorList>
            <person name="Zewei F."/>
            <person name="Zheng Z."/>
            <person name="Yu L."/>
            <person name="Ruyue G."/>
            <person name="Yanhong M."/>
            <person name="Yuanyuan C."/>
            <person name="Jingyan G."/>
            <person name="Wenjun H."/>
        </authorList>
    </citation>
    <scope>NUCLEOTIDE SEQUENCE [LARGE SCALE GENOMIC DNA]</scope>
    <source>
        <strain evidence="1 2">NBRC:100898</strain>
    </source>
</reference>
<accession>A0AAX1NCZ0</accession>
<organism evidence="1 2">
    <name type="scientific">Flammeovirga yaeyamensis</name>
    <dbReference type="NCBI Taxonomy" id="367791"/>
    <lineage>
        <taxon>Bacteria</taxon>
        <taxon>Pseudomonadati</taxon>
        <taxon>Bacteroidota</taxon>
        <taxon>Cytophagia</taxon>
        <taxon>Cytophagales</taxon>
        <taxon>Flammeovirgaceae</taxon>
        <taxon>Flammeovirga</taxon>
    </lineage>
</organism>
<dbReference type="KEGG" id="fya:KMW28_23220"/>
<dbReference type="AlphaFoldDB" id="A0AAX1NCZ0"/>
<keyword evidence="2" id="KW-1185">Reference proteome</keyword>
<sequence length="77" mass="8799">MSKTITISISDEYLDQIKSTGVDPSKFVRELTINKLNELREVKIEYVIAKEAAAIKAFDQKFSKDFDKVSNIIEKES</sequence>
<evidence type="ECO:0000313" key="2">
    <source>
        <dbReference type="Proteomes" id="UP000678679"/>
    </source>
</evidence>
<proteinExistence type="predicted"/>
<gene>
    <name evidence="1" type="ORF">KMW28_23220</name>
</gene>
<dbReference type="RefSeq" id="WP_169662005.1">
    <property type="nucleotide sequence ID" value="NZ_CP076133.1"/>
</dbReference>
<dbReference type="EMBL" id="CP076133">
    <property type="protein sequence ID" value="QWG05335.1"/>
    <property type="molecule type" value="Genomic_DNA"/>
</dbReference>
<evidence type="ECO:0000313" key="1">
    <source>
        <dbReference type="EMBL" id="QWG05335.1"/>
    </source>
</evidence>
<dbReference type="Proteomes" id="UP000678679">
    <property type="component" value="Chromosome 2"/>
</dbReference>
<protein>
    <submittedName>
        <fullName evidence="1">Uncharacterized protein</fullName>
    </submittedName>
</protein>
<name>A0AAX1NCZ0_9BACT</name>